<feature type="binding site" evidence="10">
    <location>
        <position position="240"/>
    </location>
    <ligand>
        <name>ATP</name>
        <dbReference type="ChEBI" id="CHEBI:30616"/>
        <note>ligand shared between two neighboring subunits</note>
    </ligand>
</feature>
<evidence type="ECO:0000256" key="9">
    <source>
        <dbReference type="ARBA" id="ARBA00022958"/>
    </source>
</evidence>
<dbReference type="SUPFAM" id="SSF55973">
    <property type="entry name" value="S-adenosylmethionine synthetase"/>
    <property type="match status" value="3"/>
</dbReference>
<dbReference type="EMBL" id="QGKM01000041">
    <property type="protein sequence ID" value="PWQ95817.1"/>
    <property type="molecule type" value="Genomic_DNA"/>
</dbReference>
<keyword evidence="6 10" id="KW-0547">Nucleotide-binding</keyword>
<feature type="binding site" evidence="10">
    <location>
        <position position="44"/>
    </location>
    <ligand>
        <name>K(+)</name>
        <dbReference type="ChEBI" id="CHEBI:29103"/>
    </ligand>
</feature>
<feature type="domain" description="S-adenosylmethionine synthetase N-terminal" evidence="13">
    <location>
        <begin position="5"/>
        <end position="102"/>
    </location>
</feature>
<comment type="caution">
    <text evidence="10">Lacks conserved residue(s) required for the propagation of feature annotation.</text>
</comment>
<evidence type="ECO:0000259" key="15">
    <source>
        <dbReference type="Pfam" id="PF02773"/>
    </source>
</evidence>
<evidence type="ECO:0000256" key="1">
    <source>
        <dbReference type="ARBA" id="ARBA00005224"/>
    </source>
</evidence>
<dbReference type="InterPro" id="IPR022636">
    <property type="entry name" value="S-AdoMet_synthetase_sfam"/>
</dbReference>
<reference evidence="16 17" key="1">
    <citation type="submission" date="2018-05" db="EMBL/GenBank/DDBJ databases">
        <title>Leucothrix arctica sp. nov., isolated from Arctic seawater.</title>
        <authorList>
            <person name="Choi A."/>
            <person name="Baek K."/>
        </authorList>
    </citation>
    <scope>NUCLEOTIDE SEQUENCE [LARGE SCALE GENOMIC DNA]</scope>
    <source>
        <strain evidence="16 17">JCM 18388</strain>
    </source>
</reference>
<evidence type="ECO:0000256" key="2">
    <source>
        <dbReference type="ARBA" id="ARBA00009685"/>
    </source>
</evidence>
<keyword evidence="17" id="KW-1185">Reference proteome</keyword>
<comment type="subcellular location">
    <subcellularLocation>
        <location evidence="10 11">Cytoplasm</location>
    </subcellularLocation>
</comment>
<evidence type="ECO:0000256" key="4">
    <source>
        <dbReference type="ARBA" id="ARBA00022679"/>
    </source>
</evidence>
<evidence type="ECO:0000256" key="11">
    <source>
        <dbReference type="RuleBase" id="RU000542"/>
    </source>
</evidence>
<dbReference type="Pfam" id="PF02773">
    <property type="entry name" value="S-AdoMet_synt_C"/>
    <property type="match status" value="1"/>
</dbReference>
<keyword evidence="3 10" id="KW-0554">One-carbon metabolism</keyword>
<dbReference type="HAMAP" id="MF_00086">
    <property type="entry name" value="S_AdoMet_synth1"/>
    <property type="match status" value="1"/>
</dbReference>
<dbReference type="Pfam" id="PF00438">
    <property type="entry name" value="S-AdoMet_synt_N"/>
    <property type="match status" value="1"/>
</dbReference>
<dbReference type="GO" id="GO:0005737">
    <property type="term" value="C:cytoplasm"/>
    <property type="evidence" value="ECO:0007669"/>
    <property type="project" value="UniProtKB-SubCell"/>
</dbReference>
<keyword evidence="8 10" id="KW-0460">Magnesium</keyword>
<feature type="binding site" description="in other chain" evidence="10">
    <location>
        <position position="16"/>
    </location>
    <ligand>
        <name>ATP</name>
        <dbReference type="ChEBI" id="CHEBI:30616"/>
        <note>ligand shared between two neighboring subunits</note>
    </ligand>
</feature>
<sequence>MAGNHLFTSESVSAGHPDKMADQVSDAILDAILEQDKDARVACETLVKTGMVILAGEVTTSAYVDIESIVRDVVTDIGYKSSEVGFDGNTCAVINAIGQQSPDIAMGVDRGDKEAQGAGDQGLMFGYASNETDVLMPAPLTYAHRLVKRQADLMKSGALPWLRPDAKSQVTFRYIDDKPVSIDAVVLSTQHDPDISLADLQEAIMEEVIKKELPAEWLTADTKYHINPTGQFIIGGPVGDCGLTGRKIIVDTYGGMARHGGGAFSGKDPSKVDRSAAYAGRYVAKNIVAAGLADRCEIQVSYAIGVAEPTSISVETFGTGKLSDEKIEALVRANFDLRPFGIVTMMDLIQPIYRQTASYGHFGRADIDLPWEKTDRVEALKAAL</sequence>
<keyword evidence="10" id="KW-0963">Cytoplasm</keyword>
<feature type="binding site" description="in other chain" evidence="10">
    <location>
        <position position="57"/>
    </location>
    <ligand>
        <name>L-methionine</name>
        <dbReference type="ChEBI" id="CHEBI:57844"/>
        <note>ligand shared between two neighboring subunits</note>
    </ligand>
</feature>
<dbReference type="Proteomes" id="UP000245539">
    <property type="component" value="Unassembled WGS sequence"/>
</dbReference>
<feature type="region of interest" description="Flexible loop" evidence="10">
    <location>
        <begin position="100"/>
        <end position="110"/>
    </location>
</feature>
<feature type="domain" description="S-adenosylmethionine synthetase C-terminal" evidence="15">
    <location>
        <begin position="234"/>
        <end position="373"/>
    </location>
</feature>
<evidence type="ECO:0000256" key="6">
    <source>
        <dbReference type="ARBA" id="ARBA00022741"/>
    </source>
</evidence>
<comment type="pathway">
    <text evidence="1 10">Amino-acid biosynthesis; S-adenosyl-L-methionine biosynthesis; S-adenosyl-L-methionine from L-methionine: step 1/1.</text>
</comment>
<feature type="binding site" evidence="10">
    <location>
        <position position="18"/>
    </location>
    <ligand>
        <name>Mg(2+)</name>
        <dbReference type="ChEBI" id="CHEBI:18420"/>
    </ligand>
</feature>
<feature type="binding site" evidence="10">
    <location>
        <position position="240"/>
    </location>
    <ligand>
        <name>L-methionine</name>
        <dbReference type="ChEBI" id="CHEBI:57844"/>
        <note>ligand shared between two neighboring subunits</note>
    </ligand>
</feature>
<dbReference type="OrthoDB" id="9801686at2"/>
<dbReference type="NCBIfam" id="TIGR01034">
    <property type="entry name" value="metK"/>
    <property type="match status" value="1"/>
</dbReference>
<keyword evidence="5 10" id="KW-0479">Metal-binding</keyword>
<gene>
    <name evidence="10" type="primary">metK</name>
    <name evidence="16" type="ORF">DKW60_14040</name>
</gene>
<evidence type="ECO:0000256" key="5">
    <source>
        <dbReference type="ARBA" id="ARBA00022723"/>
    </source>
</evidence>
<dbReference type="AlphaFoldDB" id="A0A317CBS1"/>
<comment type="similarity">
    <text evidence="2 10 12">Belongs to the AdoMet synthase family.</text>
</comment>
<dbReference type="PANTHER" id="PTHR11964">
    <property type="entry name" value="S-ADENOSYLMETHIONINE SYNTHETASE"/>
    <property type="match status" value="1"/>
</dbReference>
<feature type="binding site" description="in other chain" evidence="10">
    <location>
        <begin position="246"/>
        <end position="247"/>
    </location>
    <ligand>
        <name>ATP</name>
        <dbReference type="ChEBI" id="CHEBI:30616"/>
        <note>ligand shared between two neighboring subunits</note>
    </ligand>
</feature>
<dbReference type="InterPro" id="IPR022628">
    <property type="entry name" value="S-AdoMet_synt_N"/>
</dbReference>
<organism evidence="16 17">
    <name type="scientific">Leucothrix pacifica</name>
    <dbReference type="NCBI Taxonomy" id="1247513"/>
    <lineage>
        <taxon>Bacteria</taxon>
        <taxon>Pseudomonadati</taxon>
        <taxon>Pseudomonadota</taxon>
        <taxon>Gammaproteobacteria</taxon>
        <taxon>Thiotrichales</taxon>
        <taxon>Thiotrichaceae</taxon>
        <taxon>Leucothrix</taxon>
    </lineage>
</organism>
<evidence type="ECO:0000256" key="12">
    <source>
        <dbReference type="RuleBase" id="RU004462"/>
    </source>
</evidence>
<evidence type="ECO:0000256" key="7">
    <source>
        <dbReference type="ARBA" id="ARBA00022840"/>
    </source>
</evidence>
<evidence type="ECO:0000259" key="13">
    <source>
        <dbReference type="Pfam" id="PF00438"/>
    </source>
</evidence>
<dbReference type="FunFam" id="3.30.300.10:FF:000003">
    <property type="entry name" value="S-adenosylmethionine synthase"/>
    <property type="match status" value="1"/>
</dbReference>
<comment type="cofactor">
    <cofactor evidence="10">
        <name>K(+)</name>
        <dbReference type="ChEBI" id="CHEBI:29103"/>
    </cofactor>
    <text evidence="10">Binds 1 potassium ion per subunit.</text>
</comment>
<evidence type="ECO:0000256" key="8">
    <source>
        <dbReference type="ARBA" id="ARBA00022842"/>
    </source>
</evidence>
<dbReference type="InterPro" id="IPR022631">
    <property type="entry name" value="ADOMET_SYNTHASE_CS"/>
</dbReference>
<feature type="binding site" evidence="10">
    <location>
        <position position="267"/>
    </location>
    <ligand>
        <name>ATP</name>
        <dbReference type="ChEBI" id="CHEBI:30616"/>
        <note>ligand shared between two neighboring subunits</note>
    </ligand>
</feature>
<dbReference type="InterPro" id="IPR002133">
    <property type="entry name" value="S-AdoMet_synthetase"/>
</dbReference>
<evidence type="ECO:0000256" key="3">
    <source>
        <dbReference type="ARBA" id="ARBA00022563"/>
    </source>
</evidence>
<dbReference type="PROSITE" id="PS00377">
    <property type="entry name" value="ADOMET_SYNTHASE_2"/>
    <property type="match status" value="1"/>
</dbReference>
<dbReference type="GO" id="GO:0004478">
    <property type="term" value="F:methionine adenosyltransferase activity"/>
    <property type="evidence" value="ECO:0007669"/>
    <property type="project" value="UniProtKB-UniRule"/>
</dbReference>
<evidence type="ECO:0000313" key="17">
    <source>
        <dbReference type="Proteomes" id="UP000245539"/>
    </source>
</evidence>
<dbReference type="Gene3D" id="3.30.300.10">
    <property type="match status" value="3"/>
</dbReference>
<dbReference type="PROSITE" id="PS00376">
    <property type="entry name" value="ADOMET_SYNTHASE_1"/>
    <property type="match status" value="1"/>
</dbReference>
<comment type="subunit">
    <text evidence="10">Homotetramer; dimer of dimers.</text>
</comment>
<dbReference type="EC" id="2.5.1.6" evidence="10"/>
<dbReference type="GO" id="GO:0000287">
    <property type="term" value="F:magnesium ion binding"/>
    <property type="evidence" value="ECO:0007669"/>
    <property type="project" value="UniProtKB-UniRule"/>
</dbReference>
<feature type="domain" description="S-adenosylmethionine synthetase central" evidence="14">
    <location>
        <begin position="116"/>
        <end position="232"/>
    </location>
</feature>
<accession>A0A317CBS1</accession>
<feature type="binding site" description="in other chain" evidence="10">
    <location>
        <position position="100"/>
    </location>
    <ligand>
        <name>L-methionine</name>
        <dbReference type="ChEBI" id="CHEBI:57844"/>
        <note>ligand shared between two neighboring subunits</note>
    </ligand>
</feature>
<keyword evidence="4 10" id="KW-0808">Transferase</keyword>
<comment type="caution">
    <text evidence="16">The sequence shown here is derived from an EMBL/GenBank/DDBJ whole genome shotgun (WGS) entry which is preliminary data.</text>
</comment>
<protein>
    <recommendedName>
        <fullName evidence="10">S-adenosylmethionine synthase</fullName>
        <shortName evidence="10">AdoMet synthase</shortName>
        <ecNumber evidence="10">2.5.1.6</ecNumber>
    </recommendedName>
    <alternativeName>
        <fullName evidence="10">MAT</fullName>
    </alternativeName>
    <alternativeName>
        <fullName evidence="10">Methionine adenosyltransferase</fullName>
    </alternativeName>
</protein>
<dbReference type="GO" id="GO:0006730">
    <property type="term" value="P:one-carbon metabolic process"/>
    <property type="evidence" value="ECO:0007669"/>
    <property type="project" value="UniProtKB-KW"/>
</dbReference>
<dbReference type="Pfam" id="PF02772">
    <property type="entry name" value="S-AdoMet_synt_M"/>
    <property type="match status" value="1"/>
</dbReference>
<dbReference type="RefSeq" id="WP_109838289.1">
    <property type="nucleotide sequence ID" value="NZ_QGKM01000041.1"/>
</dbReference>
<dbReference type="PIRSF" id="PIRSF000497">
    <property type="entry name" value="MAT"/>
    <property type="match status" value="1"/>
</dbReference>
<dbReference type="UniPathway" id="UPA00315">
    <property type="reaction ID" value="UER00080"/>
</dbReference>
<comment type="catalytic activity">
    <reaction evidence="10">
        <text>L-methionine + ATP + H2O = S-adenosyl-L-methionine + phosphate + diphosphate</text>
        <dbReference type="Rhea" id="RHEA:21080"/>
        <dbReference type="ChEBI" id="CHEBI:15377"/>
        <dbReference type="ChEBI" id="CHEBI:30616"/>
        <dbReference type="ChEBI" id="CHEBI:33019"/>
        <dbReference type="ChEBI" id="CHEBI:43474"/>
        <dbReference type="ChEBI" id="CHEBI:57844"/>
        <dbReference type="ChEBI" id="CHEBI:59789"/>
        <dbReference type="EC" id="2.5.1.6"/>
    </reaction>
</comment>
<dbReference type="InterPro" id="IPR022630">
    <property type="entry name" value="S-AdoMet_synt_C"/>
</dbReference>
<comment type="function">
    <text evidence="10">Catalyzes the formation of S-adenosylmethionine (AdoMet) from methionine and ATP. The overall synthetic reaction is composed of two sequential steps, AdoMet formation and the subsequent tripolyphosphate hydrolysis which occurs prior to release of AdoMet from the enzyme.</text>
</comment>
<proteinExistence type="inferred from homology"/>
<feature type="binding site" description="in other chain" evidence="10">
    <location>
        <position position="271"/>
    </location>
    <ligand>
        <name>L-methionine</name>
        <dbReference type="ChEBI" id="CHEBI:57844"/>
        <note>ligand shared between two neighboring subunits</note>
    </ligand>
</feature>
<dbReference type="InterPro" id="IPR022629">
    <property type="entry name" value="S-AdoMet_synt_central"/>
</dbReference>
<dbReference type="GO" id="GO:0005524">
    <property type="term" value="F:ATP binding"/>
    <property type="evidence" value="ECO:0007669"/>
    <property type="project" value="UniProtKB-UniRule"/>
</dbReference>
<feature type="binding site" evidence="10">
    <location>
        <position position="263"/>
    </location>
    <ligand>
        <name>ATP</name>
        <dbReference type="ChEBI" id="CHEBI:30616"/>
        <note>ligand shared between two neighboring subunits</note>
    </ligand>
</feature>
<dbReference type="CDD" id="cd18079">
    <property type="entry name" value="S-AdoMet_synt"/>
    <property type="match status" value="1"/>
</dbReference>
<comment type="cofactor">
    <cofactor evidence="10">
        <name>Mg(2+)</name>
        <dbReference type="ChEBI" id="CHEBI:18420"/>
    </cofactor>
    <text evidence="10">Binds 2 divalent ions per subunit.</text>
</comment>
<keyword evidence="9 10" id="KW-0630">Potassium</keyword>
<dbReference type="GO" id="GO:0006556">
    <property type="term" value="P:S-adenosylmethionine biosynthetic process"/>
    <property type="evidence" value="ECO:0007669"/>
    <property type="project" value="UniProtKB-UniRule"/>
</dbReference>
<name>A0A317CBS1_9GAMM</name>
<evidence type="ECO:0000256" key="10">
    <source>
        <dbReference type="HAMAP-Rule" id="MF_00086"/>
    </source>
</evidence>
<feature type="binding site" description="in other chain" evidence="10">
    <location>
        <begin position="165"/>
        <end position="167"/>
    </location>
    <ligand>
        <name>ATP</name>
        <dbReference type="ChEBI" id="CHEBI:30616"/>
        <note>ligand shared between two neighboring subunits</note>
    </ligand>
</feature>
<evidence type="ECO:0000259" key="14">
    <source>
        <dbReference type="Pfam" id="PF02772"/>
    </source>
</evidence>
<evidence type="ECO:0000313" key="16">
    <source>
        <dbReference type="EMBL" id="PWQ95817.1"/>
    </source>
</evidence>
<keyword evidence="7 10" id="KW-0067">ATP-binding</keyword>